<dbReference type="SUPFAM" id="SSF52833">
    <property type="entry name" value="Thioredoxin-like"/>
    <property type="match status" value="1"/>
</dbReference>
<evidence type="ECO:0000313" key="2">
    <source>
        <dbReference type="Proteomes" id="UP000037460"/>
    </source>
</evidence>
<sequence length="163" mass="16687">MGKELASLTGRTSVPAVFIGGKFAGGANDGGLGGVLTLQREGALEPLLVESGALDLSGQLSDPVAQLFSSLFQGGSGKRIAWGVLQQDVDPAAVPDADERARRREVAASSLTNIDAAERQRRQLAGTAMSVATGALAVNTFNARSIGVVAIATLLYVAVPELL</sequence>
<proteinExistence type="predicted"/>
<protein>
    <submittedName>
        <fullName evidence="1">Selenoprotein</fullName>
    </submittedName>
</protein>
<accession>A0A0M0JLX5</accession>
<name>A0A0M0JLX5_9EUKA</name>
<organism evidence="1 2">
    <name type="scientific">Chrysochromulina tobinii</name>
    <dbReference type="NCBI Taxonomy" id="1460289"/>
    <lineage>
        <taxon>Eukaryota</taxon>
        <taxon>Haptista</taxon>
        <taxon>Haptophyta</taxon>
        <taxon>Prymnesiophyceae</taxon>
        <taxon>Prymnesiales</taxon>
        <taxon>Chrysochromulinaceae</taxon>
        <taxon>Chrysochromulina</taxon>
    </lineage>
</organism>
<dbReference type="Proteomes" id="UP000037460">
    <property type="component" value="Unassembled WGS sequence"/>
</dbReference>
<dbReference type="InterPro" id="IPR036249">
    <property type="entry name" value="Thioredoxin-like_sf"/>
</dbReference>
<reference evidence="2" key="1">
    <citation type="journal article" date="2015" name="PLoS Genet.">
        <title>Genome Sequence and Transcriptome Analyses of Chrysochromulina tobin: Metabolic Tools for Enhanced Algal Fitness in the Prominent Order Prymnesiales (Haptophyceae).</title>
        <authorList>
            <person name="Hovde B.T."/>
            <person name="Deodato C.R."/>
            <person name="Hunsperger H.M."/>
            <person name="Ryken S.A."/>
            <person name="Yost W."/>
            <person name="Jha R.K."/>
            <person name="Patterson J."/>
            <person name="Monnat R.J. Jr."/>
            <person name="Barlow S.B."/>
            <person name="Starkenburg S.R."/>
            <person name="Cattolico R.A."/>
        </authorList>
    </citation>
    <scope>NUCLEOTIDE SEQUENCE</scope>
    <source>
        <strain evidence="2">CCMP291</strain>
    </source>
</reference>
<keyword evidence="2" id="KW-1185">Reference proteome</keyword>
<dbReference type="EMBL" id="JWZX01002729">
    <property type="protein sequence ID" value="KOO27337.1"/>
    <property type="molecule type" value="Genomic_DNA"/>
</dbReference>
<gene>
    <name evidence="1" type="ORF">Ctob_008852</name>
</gene>
<evidence type="ECO:0000313" key="1">
    <source>
        <dbReference type="EMBL" id="KOO27337.1"/>
    </source>
</evidence>
<dbReference type="Gene3D" id="3.40.30.10">
    <property type="entry name" value="Glutaredoxin"/>
    <property type="match status" value="1"/>
</dbReference>
<dbReference type="AlphaFoldDB" id="A0A0M0JLX5"/>
<dbReference type="PROSITE" id="PS51354">
    <property type="entry name" value="GLUTAREDOXIN_2"/>
    <property type="match status" value="1"/>
</dbReference>
<comment type="caution">
    <text evidence="1">The sequence shown here is derived from an EMBL/GenBank/DDBJ whole genome shotgun (WGS) entry which is preliminary data.</text>
</comment>